<organism evidence="2 3">
    <name type="scientific">Adoxophyes honmai entomopoxvirus 'L'</name>
    <dbReference type="NCBI Taxonomy" id="1293540"/>
    <lineage>
        <taxon>Viruses</taxon>
        <taxon>Varidnaviria</taxon>
        <taxon>Bamfordvirae</taxon>
        <taxon>Nucleocytoviricota</taxon>
        <taxon>Pokkesviricetes</taxon>
        <taxon>Chitovirales</taxon>
        <taxon>Poxviridae</taxon>
        <taxon>Entomopoxvirinae</taxon>
        <taxon>Betaentomopoxvirus</taxon>
        <taxon>Betaentomopoxvirus ahonmai</taxon>
    </lineage>
</organism>
<dbReference type="Proteomes" id="UP000792575">
    <property type="component" value="Genome"/>
</dbReference>
<dbReference type="EMBL" id="HF679131">
    <property type="protein sequence ID" value="CCU55337.1"/>
    <property type="molecule type" value="Genomic_DNA"/>
</dbReference>
<feature type="transmembrane region" description="Helical" evidence="1">
    <location>
        <begin position="103"/>
        <end position="125"/>
    </location>
</feature>
<sequence>MLLFLKHLAMIPVASKSDFRIIILYFFNFFLSIIINNFLAFSHFSFSKFSNIYSFLIFSNICEVSLDNQNFMQYFINLSIIIKLLIILIIFQKFILISIMKYYVILLLYYIKMIKLYIIILYLHIYDCYKIKDYYIYNIDKHCNFSSNINITKFKFIDIYNIDNDNKAIYNLEPSLSYYGNIYLYIVNNDTSILLCRWFLMYEYKKINNKNCLECKLDLSELSQYNHYNNQFIMKFKNIHGYIMYSDIVNLTNIILYKNCTIVKKSNIILIIMIYLFIKNVL</sequence>
<keyword evidence="1" id="KW-1133">Transmembrane helix</keyword>
<protein>
    <submittedName>
        <fullName evidence="2">Uncharacterized protein</fullName>
    </submittedName>
</protein>
<proteinExistence type="predicted"/>
<feature type="transmembrane region" description="Helical" evidence="1">
    <location>
        <begin position="182"/>
        <end position="200"/>
    </location>
</feature>
<dbReference type="KEGG" id="vg:15613945"/>
<keyword evidence="1" id="KW-0472">Membrane</keyword>
<feature type="transmembrane region" description="Helical" evidence="1">
    <location>
        <begin position="21"/>
        <end position="41"/>
    </location>
</feature>
<dbReference type="RefSeq" id="YP_008003839.1">
    <property type="nucleotide sequence ID" value="NC_021247.1"/>
</dbReference>
<evidence type="ECO:0000256" key="1">
    <source>
        <dbReference type="SAM" id="Phobius"/>
    </source>
</evidence>
<name>A0A916KNR8_9POXV</name>
<keyword evidence="3" id="KW-1185">Reference proteome</keyword>
<gene>
    <name evidence="2" type="ORF">AHEV_016</name>
</gene>
<evidence type="ECO:0000313" key="2">
    <source>
        <dbReference type="EMBL" id="CCU55337.1"/>
    </source>
</evidence>
<accession>A0A916KNR8</accession>
<reference evidence="2" key="1">
    <citation type="journal article" date="2013" name="J. Virol.">
        <title>New Insights into the Evolution of Entomopoxvirinae from the Complete Genome Sequences of Four Entomopoxviruses Infecting Adoxophyes honmai, Choristoneura biennis, Choristoneura rosaceana, and Mythimna separata.</title>
        <authorList>
            <person name="Theze J."/>
            <person name="Takatsuka J."/>
            <person name="Li Z."/>
            <person name="Gallais J."/>
            <person name="Doucet D."/>
            <person name="Arif B."/>
            <person name="Nakai M."/>
            <person name="Herniou E.A."/>
        </authorList>
    </citation>
    <scope>NUCLEOTIDE SEQUENCE</scope>
    <source>
        <strain evidence="2">Tokyo</strain>
    </source>
</reference>
<dbReference type="OrthoDB" id="39924at10239"/>
<dbReference type="GeneID" id="15613945"/>
<keyword evidence="1" id="KW-0812">Transmembrane</keyword>
<evidence type="ECO:0000313" key="3">
    <source>
        <dbReference type="Proteomes" id="UP000792575"/>
    </source>
</evidence>
<feature type="transmembrane region" description="Helical" evidence="1">
    <location>
        <begin position="74"/>
        <end position="91"/>
    </location>
</feature>